<organism evidence="1 2">
    <name type="scientific">Falsiroseomonas tokyonensis</name>
    <dbReference type="NCBI Taxonomy" id="430521"/>
    <lineage>
        <taxon>Bacteria</taxon>
        <taxon>Pseudomonadati</taxon>
        <taxon>Pseudomonadota</taxon>
        <taxon>Alphaproteobacteria</taxon>
        <taxon>Acetobacterales</taxon>
        <taxon>Roseomonadaceae</taxon>
        <taxon>Falsiroseomonas</taxon>
    </lineage>
</organism>
<sequence length="80" mass="8814">MELKEIRIRLHPLLGPTTTLIGEVQLPGRRRGDLVDASFETKAILPELEAYIVALKELFGDLAEPQAKKSDDEQQGGGDD</sequence>
<dbReference type="RefSeq" id="WP_216838407.1">
    <property type="nucleotide sequence ID" value="NZ_JAFNJS010000006.1"/>
</dbReference>
<evidence type="ECO:0000313" key="2">
    <source>
        <dbReference type="Proteomes" id="UP001595420"/>
    </source>
</evidence>
<proteinExistence type="predicted"/>
<evidence type="ECO:0000313" key="1">
    <source>
        <dbReference type="EMBL" id="MFC3002317.1"/>
    </source>
</evidence>
<comment type="caution">
    <text evidence="1">The sequence shown here is derived from an EMBL/GenBank/DDBJ whole genome shotgun (WGS) entry which is preliminary data.</text>
</comment>
<keyword evidence="2" id="KW-1185">Reference proteome</keyword>
<reference evidence="2" key="1">
    <citation type="journal article" date="2019" name="Int. J. Syst. Evol. Microbiol.">
        <title>The Global Catalogue of Microorganisms (GCM) 10K type strain sequencing project: providing services to taxonomists for standard genome sequencing and annotation.</title>
        <authorList>
            <consortium name="The Broad Institute Genomics Platform"/>
            <consortium name="The Broad Institute Genome Sequencing Center for Infectious Disease"/>
            <person name="Wu L."/>
            <person name="Ma J."/>
        </authorList>
    </citation>
    <scope>NUCLEOTIDE SEQUENCE [LARGE SCALE GENOMIC DNA]</scope>
    <source>
        <strain evidence="2">CGMCC 1.16855</strain>
    </source>
</reference>
<dbReference type="Proteomes" id="UP001595420">
    <property type="component" value="Unassembled WGS sequence"/>
</dbReference>
<protein>
    <submittedName>
        <fullName evidence="1">Uncharacterized protein</fullName>
    </submittedName>
</protein>
<name>A0ABV7BX46_9PROT</name>
<accession>A0ABV7BX46</accession>
<gene>
    <name evidence="1" type="ORF">ACFOD3_20630</name>
</gene>
<dbReference type="EMBL" id="JBHRSB010000006">
    <property type="protein sequence ID" value="MFC3002317.1"/>
    <property type="molecule type" value="Genomic_DNA"/>
</dbReference>